<dbReference type="AlphaFoldDB" id="A0A857NCN7"/>
<evidence type="ECO:0000313" key="3">
    <source>
        <dbReference type="Proteomes" id="UP000463983"/>
    </source>
</evidence>
<organism evidence="2 3">
    <name type="scientific">Candidatus Chazhemtobacterium aquaticus</name>
    <dbReference type="NCBI Taxonomy" id="2715735"/>
    <lineage>
        <taxon>Bacteria</taxon>
        <taxon>Candidatus Chazhemtobacteraceae</taxon>
        <taxon>Candidatus Chazhemtobacterium</taxon>
    </lineage>
</organism>
<protein>
    <submittedName>
        <fullName evidence="2">Metallopeptidase</fullName>
    </submittedName>
</protein>
<dbReference type="EMBL" id="CP047901">
    <property type="protein sequence ID" value="QHO63612.1"/>
    <property type="molecule type" value="Genomic_DNA"/>
</dbReference>
<gene>
    <name evidence="2" type="ORF">MICH65_0631</name>
</gene>
<evidence type="ECO:0000313" key="2">
    <source>
        <dbReference type="EMBL" id="QHO63612.1"/>
    </source>
</evidence>
<dbReference type="RefSeq" id="WP_161931985.1">
    <property type="nucleotide sequence ID" value="NZ_CP047901.1"/>
</dbReference>
<feature type="domain" description="Putative phage metallopeptidase" evidence="1">
    <location>
        <begin position="2"/>
        <end position="102"/>
    </location>
</feature>
<dbReference type="Pfam" id="PF18894">
    <property type="entry name" value="PhageMetallopep"/>
    <property type="match status" value="1"/>
</dbReference>
<sequence length="125" mass="14947">MKLERARDLDERIREVVERLNMEHIKPDQVVAFRSTGATARARARIYAMPRIWQEALEVKPHYCIEFLSQHFDHLSEDDQWRVIIHELMHIPKTFSGALVPHIGKGRRHQVTHQTVEMMFKRLKR</sequence>
<dbReference type="KEGG" id="caqa:MICH65_0631"/>
<dbReference type="InterPro" id="IPR043998">
    <property type="entry name" value="Put_Metallopep"/>
</dbReference>
<evidence type="ECO:0000259" key="1">
    <source>
        <dbReference type="Pfam" id="PF18894"/>
    </source>
</evidence>
<reference evidence="3" key="1">
    <citation type="journal article" date="2020" name="Microorganisms">
        <title>Complete Genome of a Member of a New Bacterial Lineage in the Microgenomates Group Reveals an Unusual Nucleotide Composition Disparity Between Two Strands of DNA and Limited Metabolic Potential.</title>
        <authorList>
            <person name="Kadnikov V.V."/>
            <person name="Mardanov A.V."/>
            <person name="Beletsky A.V."/>
            <person name="Karnachuk O.V."/>
            <person name="Ravin N.V."/>
        </authorList>
    </citation>
    <scope>NUCLEOTIDE SEQUENCE [LARGE SCALE GENOMIC DNA]</scope>
</reference>
<name>A0A857NCN7_9BACT</name>
<keyword evidence="3" id="KW-1185">Reference proteome</keyword>
<dbReference type="Proteomes" id="UP000463983">
    <property type="component" value="Chromosome"/>
</dbReference>
<accession>A0A857NCN7</accession>
<proteinExistence type="predicted"/>